<accession>A0A0E9VXG6</accession>
<reference evidence="1" key="1">
    <citation type="submission" date="2014-11" db="EMBL/GenBank/DDBJ databases">
        <authorList>
            <person name="Amaro Gonzalez C."/>
        </authorList>
    </citation>
    <scope>NUCLEOTIDE SEQUENCE</scope>
</reference>
<organism evidence="1">
    <name type="scientific">Anguilla anguilla</name>
    <name type="common">European freshwater eel</name>
    <name type="synonym">Muraena anguilla</name>
    <dbReference type="NCBI Taxonomy" id="7936"/>
    <lineage>
        <taxon>Eukaryota</taxon>
        <taxon>Metazoa</taxon>
        <taxon>Chordata</taxon>
        <taxon>Craniata</taxon>
        <taxon>Vertebrata</taxon>
        <taxon>Euteleostomi</taxon>
        <taxon>Actinopterygii</taxon>
        <taxon>Neopterygii</taxon>
        <taxon>Teleostei</taxon>
        <taxon>Anguilliformes</taxon>
        <taxon>Anguillidae</taxon>
        <taxon>Anguilla</taxon>
    </lineage>
</organism>
<dbReference type="AlphaFoldDB" id="A0A0E9VXG6"/>
<sequence length="37" mass="4200">MVQQILTEIEDLLIICKAEIPILFPLVLQTPPRKVIA</sequence>
<dbReference type="EMBL" id="GBXM01026562">
    <property type="protein sequence ID" value="JAH82015.1"/>
    <property type="molecule type" value="Transcribed_RNA"/>
</dbReference>
<reference evidence="1" key="2">
    <citation type="journal article" date="2015" name="Fish Shellfish Immunol.">
        <title>Early steps in the European eel (Anguilla anguilla)-Vibrio vulnificus interaction in the gills: Role of the RtxA13 toxin.</title>
        <authorList>
            <person name="Callol A."/>
            <person name="Pajuelo D."/>
            <person name="Ebbesson L."/>
            <person name="Teles M."/>
            <person name="MacKenzie S."/>
            <person name="Amaro C."/>
        </authorList>
    </citation>
    <scope>NUCLEOTIDE SEQUENCE</scope>
</reference>
<name>A0A0E9VXG6_ANGAN</name>
<protein>
    <submittedName>
        <fullName evidence="1">Uncharacterized protein</fullName>
    </submittedName>
</protein>
<evidence type="ECO:0000313" key="1">
    <source>
        <dbReference type="EMBL" id="JAH82015.1"/>
    </source>
</evidence>
<proteinExistence type="predicted"/>